<evidence type="ECO:0000256" key="4">
    <source>
        <dbReference type="ARBA" id="ARBA00022679"/>
    </source>
</evidence>
<accession>A0A316U9M6</accession>
<evidence type="ECO:0000256" key="2">
    <source>
        <dbReference type="ARBA" id="ARBA00005179"/>
    </source>
</evidence>
<feature type="transmembrane region" description="Helical" evidence="9">
    <location>
        <begin position="256"/>
        <end position="278"/>
    </location>
</feature>
<gene>
    <name evidence="11" type="ORF">BCV69DRAFT_283810</name>
</gene>
<dbReference type="STRING" id="1684307.A0A316U9M6"/>
<evidence type="ECO:0000256" key="8">
    <source>
        <dbReference type="SAM" id="MobiDB-lite"/>
    </source>
</evidence>
<comment type="pathway">
    <text evidence="2">Secondary metabolite biosynthesis.</text>
</comment>
<dbReference type="GO" id="GO:0008374">
    <property type="term" value="F:O-acyltransferase activity"/>
    <property type="evidence" value="ECO:0007669"/>
    <property type="project" value="InterPro"/>
</dbReference>
<dbReference type="Proteomes" id="UP000245942">
    <property type="component" value="Unassembled WGS sequence"/>
</dbReference>
<comment type="subcellular location">
    <subcellularLocation>
        <location evidence="1">Membrane</location>
        <topology evidence="1">Multi-pass membrane protein</topology>
    </subcellularLocation>
</comment>
<dbReference type="EMBL" id="KZ819330">
    <property type="protein sequence ID" value="PWN19705.1"/>
    <property type="molecule type" value="Genomic_DNA"/>
</dbReference>
<keyword evidence="12" id="KW-1185">Reference proteome</keyword>
<dbReference type="PANTHER" id="PTHR31595">
    <property type="entry name" value="LONG-CHAIN-ALCOHOL O-FATTY-ACYLTRANSFERASE 3-RELATED"/>
    <property type="match status" value="1"/>
</dbReference>
<evidence type="ECO:0000256" key="9">
    <source>
        <dbReference type="SAM" id="Phobius"/>
    </source>
</evidence>
<sequence>MTAGLTSTASWPLLSAFLSFIHPPHCQRIPLFINNPYPWSWLWPIVLLQTYLLFNVPSSKNPLLANHARPIRLLLLIPETILCCHVAFAYRFQRPDEAVPPSWRIVGERDFDFVCGVMAAYCWAKSLEFAIAKERPMLDEGKRWDFNLGVEKKKKKEEGASGQTENTDKTNGAAKVNGSAMQLRKRKTDVPTIPDPQEVVSDAAHILYFPNTSIPLWLDVATNLRGLGWKWGIASPASGPAPVPATLRHPQTMRFLLSRLWTCLSLGTFLHFSHGVIVKPLYIAAYDHPAGSLASQPYASSWIATTFVQGVFTLLLGSMVLAPIQGVFSLLSIISVLVAPKTQYWWEPLPFNDPFQSTSLKELWGERWHALFRRAWYICGYRPAELLAQRAGVGKKGTRMVAVLNTFLMSGIFHEFGLHVMRTSTAGSAVTLAASLRGEVCPPLDSRSQGFGANSFSTTRFFLTQAVGLILESVLYPLIVRLFPSAAREKRRGWQWLAWIWVLVWCAVTGRGVVQTWIWHGFVDDVSTPAPTFLSGTLAGRFVALVVRAGDMVAGR</sequence>
<evidence type="ECO:0000256" key="1">
    <source>
        <dbReference type="ARBA" id="ARBA00004141"/>
    </source>
</evidence>
<dbReference type="RefSeq" id="XP_025346865.1">
    <property type="nucleotide sequence ID" value="XM_025492823.1"/>
</dbReference>
<feature type="transmembrane region" description="Helical" evidence="9">
    <location>
        <begin position="327"/>
        <end position="346"/>
    </location>
</feature>
<dbReference type="AlphaFoldDB" id="A0A316U9M6"/>
<organism evidence="11 12">
    <name type="scientific">Pseudomicrostroma glucosiphilum</name>
    <dbReference type="NCBI Taxonomy" id="1684307"/>
    <lineage>
        <taxon>Eukaryota</taxon>
        <taxon>Fungi</taxon>
        <taxon>Dikarya</taxon>
        <taxon>Basidiomycota</taxon>
        <taxon>Ustilaginomycotina</taxon>
        <taxon>Exobasidiomycetes</taxon>
        <taxon>Microstromatales</taxon>
        <taxon>Microstromatales incertae sedis</taxon>
        <taxon>Pseudomicrostroma</taxon>
    </lineage>
</organism>
<feature type="transmembrane region" description="Helical" evidence="9">
    <location>
        <begin position="298"/>
        <end position="320"/>
    </location>
</feature>
<feature type="transmembrane region" description="Helical" evidence="9">
    <location>
        <begin position="496"/>
        <end position="518"/>
    </location>
</feature>
<dbReference type="GeneID" id="37014557"/>
<evidence type="ECO:0000256" key="3">
    <source>
        <dbReference type="ARBA" id="ARBA00007282"/>
    </source>
</evidence>
<dbReference type="GO" id="GO:0016020">
    <property type="term" value="C:membrane"/>
    <property type="evidence" value="ECO:0007669"/>
    <property type="project" value="UniProtKB-SubCell"/>
</dbReference>
<feature type="transmembrane region" description="Helical" evidence="9">
    <location>
        <begin position="530"/>
        <end position="550"/>
    </location>
</feature>
<comment type="similarity">
    <text evidence="3">Belongs to the wax synthase family.</text>
</comment>
<keyword evidence="5 9" id="KW-0812">Transmembrane</keyword>
<evidence type="ECO:0000259" key="10">
    <source>
        <dbReference type="Pfam" id="PF13813"/>
    </source>
</evidence>
<keyword evidence="7 9" id="KW-0472">Membrane</keyword>
<protein>
    <recommendedName>
        <fullName evidence="10">Wax synthase domain-containing protein</fullName>
    </recommendedName>
</protein>
<dbReference type="PANTHER" id="PTHR31595:SF57">
    <property type="entry name" value="OS04G0481900 PROTEIN"/>
    <property type="match status" value="1"/>
</dbReference>
<evidence type="ECO:0000313" key="12">
    <source>
        <dbReference type="Proteomes" id="UP000245942"/>
    </source>
</evidence>
<feature type="domain" description="Wax synthase" evidence="10">
    <location>
        <begin position="350"/>
        <end position="424"/>
    </location>
</feature>
<evidence type="ECO:0000313" key="11">
    <source>
        <dbReference type="EMBL" id="PWN19705.1"/>
    </source>
</evidence>
<dbReference type="OrthoDB" id="1077582at2759"/>
<keyword evidence="6 9" id="KW-1133">Transmembrane helix</keyword>
<reference evidence="11 12" key="1">
    <citation type="journal article" date="2018" name="Mol. Biol. Evol.">
        <title>Broad Genomic Sampling Reveals a Smut Pathogenic Ancestry of the Fungal Clade Ustilaginomycotina.</title>
        <authorList>
            <person name="Kijpornyongpan T."/>
            <person name="Mondo S.J."/>
            <person name="Barry K."/>
            <person name="Sandor L."/>
            <person name="Lee J."/>
            <person name="Lipzen A."/>
            <person name="Pangilinan J."/>
            <person name="LaButti K."/>
            <person name="Hainaut M."/>
            <person name="Henrissat B."/>
            <person name="Grigoriev I.V."/>
            <person name="Spatafora J.W."/>
            <person name="Aime M.C."/>
        </authorList>
    </citation>
    <scope>NUCLEOTIDE SEQUENCE [LARGE SCALE GENOMIC DNA]</scope>
    <source>
        <strain evidence="11 12">MCA 4718</strain>
    </source>
</reference>
<name>A0A316U9M6_9BASI</name>
<dbReference type="InterPro" id="IPR032805">
    <property type="entry name" value="Wax_synthase_dom"/>
</dbReference>
<proteinExistence type="inferred from homology"/>
<dbReference type="Pfam" id="PF13813">
    <property type="entry name" value="MBOAT_2"/>
    <property type="match status" value="1"/>
</dbReference>
<keyword evidence="4" id="KW-0808">Transferase</keyword>
<evidence type="ECO:0000256" key="7">
    <source>
        <dbReference type="ARBA" id="ARBA00023136"/>
    </source>
</evidence>
<dbReference type="InterPro" id="IPR044851">
    <property type="entry name" value="Wax_synthase"/>
</dbReference>
<evidence type="ECO:0000256" key="6">
    <source>
        <dbReference type="ARBA" id="ARBA00022989"/>
    </source>
</evidence>
<dbReference type="GO" id="GO:0006629">
    <property type="term" value="P:lipid metabolic process"/>
    <property type="evidence" value="ECO:0007669"/>
    <property type="project" value="InterPro"/>
</dbReference>
<evidence type="ECO:0000256" key="5">
    <source>
        <dbReference type="ARBA" id="ARBA00022692"/>
    </source>
</evidence>
<feature type="transmembrane region" description="Helical" evidence="9">
    <location>
        <begin position="461"/>
        <end position="484"/>
    </location>
</feature>
<feature type="region of interest" description="Disordered" evidence="8">
    <location>
        <begin position="154"/>
        <end position="195"/>
    </location>
</feature>